<organism evidence="2 3">
    <name type="scientific">Xylanibacter caecicola</name>
    <dbReference type="NCBI Taxonomy" id="2736294"/>
    <lineage>
        <taxon>Bacteria</taxon>
        <taxon>Pseudomonadati</taxon>
        <taxon>Bacteroidota</taxon>
        <taxon>Bacteroidia</taxon>
        <taxon>Bacteroidales</taxon>
        <taxon>Prevotellaceae</taxon>
        <taxon>Xylanibacter</taxon>
    </lineage>
</organism>
<dbReference type="InterPro" id="IPR006597">
    <property type="entry name" value="Sel1-like"/>
</dbReference>
<dbReference type="Pfam" id="PF08238">
    <property type="entry name" value="Sel1"/>
    <property type="match status" value="4"/>
</dbReference>
<accession>A0ABX2B0L5</accession>
<keyword evidence="1" id="KW-0732">Signal</keyword>
<gene>
    <name evidence="2" type="ORF">HPS54_05880</name>
</gene>
<feature type="signal peptide" evidence="1">
    <location>
        <begin position="1"/>
        <end position="19"/>
    </location>
</feature>
<evidence type="ECO:0000313" key="3">
    <source>
        <dbReference type="Proteomes" id="UP000820977"/>
    </source>
</evidence>
<name>A0ABX2B0L5_9BACT</name>
<dbReference type="PANTHER" id="PTHR11102:SF160">
    <property type="entry name" value="ERAD-ASSOCIATED E3 UBIQUITIN-PROTEIN LIGASE COMPONENT HRD3"/>
    <property type="match status" value="1"/>
</dbReference>
<reference evidence="2 3" key="1">
    <citation type="submission" date="2020-05" db="EMBL/GenBank/DDBJ databases">
        <title>Distinct polysaccharide utilization as determinants for interspecies competition between intestinal Prevotella spp.</title>
        <authorList>
            <person name="Galvez E.J.C."/>
            <person name="Iljazovic A."/>
            <person name="Strowig T."/>
        </authorList>
    </citation>
    <scope>NUCLEOTIDE SEQUENCE [LARGE SCALE GENOMIC DNA]</scope>
    <source>
        <strain evidence="2 3">PCHR</strain>
    </source>
</reference>
<feature type="chain" id="PRO_5047465645" evidence="1">
    <location>
        <begin position="20"/>
        <end position="464"/>
    </location>
</feature>
<comment type="caution">
    <text evidence="2">The sequence shown here is derived from an EMBL/GenBank/DDBJ whole genome shotgun (WGS) entry which is preliminary data.</text>
</comment>
<proteinExistence type="predicted"/>
<protein>
    <submittedName>
        <fullName evidence="2">Sel1 repeat family protein</fullName>
    </submittedName>
</protein>
<dbReference type="RefSeq" id="WP_172344530.1">
    <property type="nucleotide sequence ID" value="NZ_CASYYZ010000056.1"/>
</dbReference>
<dbReference type="SMART" id="SM00671">
    <property type="entry name" value="SEL1"/>
    <property type="match status" value="5"/>
</dbReference>
<sequence length="464" mass="51713">MKKIIILFFLALGSIVALAQTSGKDTVSADRLLRKAVRYRIGINCDVDTKKAANIYKHLVKRGNTKAMYELGKMYLSGDGVEKNYKAAYALFSKAAHDGYARAFGKMALMHHKGLGRPANVRNAYMLYRKAADAGVVQGYYGVGYMLYKGLGVRQDYAKAVEYLKKGADKNHAGCSFLLGTYYADGYNGSPDYDKAAEFFNKASKAGHGWTIDITKLGVLDSLKQRFSRSADHWTDVKNKIISSTKMRSIDNNTELEPLEGKWIGRVYTYDWSKTRILSQRDVRIDFEPAGDSVAVKWYENDSLITVFSPTKTAKGWKEHWLKEHHRGNKFVITDARFEKDSQRLFAYFRQFNPENSEFRKPVLAVLTKQGCNDTDNNAGGFVLKQAGFNSGGTLNMTVTADIPQTVSISLCSVFGTVVKNIGDVTLSEGDNSLSFNVPLTRGIYVVKVSGNGCTRSKTVTFKQ</sequence>
<dbReference type="Gene3D" id="1.25.40.10">
    <property type="entry name" value="Tetratricopeptide repeat domain"/>
    <property type="match status" value="1"/>
</dbReference>
<dbReference type="SUPFAM" id="SSF81901">
    <property type="entry name" value="HCP-like"/>
    <property type="match status" value="1"/>
</dbReference>
<dbReference type="InterPro" id="IPR011990">
    <property type="entry name" value="TPR-like_helical_dom_sf"/>
</dbReference>
<dbReference type="PANTHER" id="PTHR11102">
    <property type="entry name" value="SEL-1-LIKE PROTEIN"/>
    <property type="match status" value="1"/>
</dbReference>
<evidence type="ECO:0000256" key="1">
    <source>
        <dbReference type="SAM" id="SignalP"/>
    </source>
</evidence>
<dbReference type="Proteomes" id="UP000820977">
    <property type="component" value="Unassembled WGS sequence"/>
</dbReference>
<keyword evidence="3" id="KW-1185">Reference proteome</keyword>
<dbReference type="EMBL" id="JABKKJ010000006">
    <property type="protein sequence ID" value="NPE25049.1"/>
    <property type="molecule type" value="Genomic_DNA"/>
</dbReference>
<dbReference type="InterPro" id="IPR050767">
    <property type="entry name" value="Sel1_AlgK"/>
</dbReference>
<evidence type="ECO:0000313" key="2">
    <source>
        <dbReference type="EMBL" id="NPE25049.1"/>
    </source>
</evidence>